<evidence type="ECO:0000313" key="3">
    <source>
        <dbReference type="EMBL" id="TRX05864.1"/>
    </source>
</evidence>
<protein>
    <submittedName>
        <fullName evidence="4">Transcriptional regulator</fullName>
    </submittedName>
</protein>
<evidence type="ECO:0000313" key="4">
    <source>
        <dbReference type="EMBL" id="TRX06250.1"/>
    </source>
</evidence>
<evidence type="ECO:0000256" key="2">
    <source>
        <dbReference type="SAM" id="MobiDB-lite"/>
    </source>
</evidence>
<dbReference type="OrthoDB" id="1442826at2"/>
<sequence>MNYIKHLTGFFDKVVLDNSLNPTHISLYISIFQFWNLNRFQNPISITRDEVMRISKICSKATYHKCMREMHEKGYLKYEPSYNPFRGSLVYLINFSDDLKPVQKKDRKVSKNEQTVEQALNKQQTSSETGTEQALVSSINSINNTNNINILNLGEQKQNLKTDELELTKKEENKKKLREKKDTIPKEKIPPDWNDVLVFFKEKNNSEIEAEKFFNHFQSNGWLVGGKSKMKDWKAAARNWILNAQKFNPITKQMQNSSTPTPGNLQTTIHKNYAEPL</sequence>
<dbReference type="EMBL" id="VJZL01000035">
    <property type="protein sequence ID" value="TRX06250.1"/>
    <property type="molecule type" value="Genomic_DNA"/>
</dbReference>
<feature type="region of interest" description="Disordered" evidence="2">
    <location>
        <begin position="252"/>
        <end position="277"/>
    </location>
</feature>
<keyword evidence="1" id="KW-0175">Coiled coil</keyword>
<reference evidence="5 6" key="1">
    <citation type="submission" date="2019-07" db="EMBL/GenBank/DDBJ databases">
        <title>Novel species of Flavobacterium.</title>
        <authorList>
            <person name="Liu Q."/>
            <person name="Xin Y.-H."/>
        </authorList>
    </citation>
    <scope>NUCLEOTIDE SEQUENCE [LARGE SCALE GENOMIC DNA]</scope>
    <source>
        <strain evidence="3 5">GSP39</strain>
        <strain evidence="4 6">GSR22</strain>
    </source>
</reference>
<evidence type="ECO:0000313" key="5">
    <source>
        <dbReference type="Proteomes" id="UP000318528"/>
    </source>
</evidence>
<proteinExistence type="predicted"/>
<evidence type="ECO:0000256" key="1">
    <source>
        <dbReference type="SAM" id="Coils"/>
    </source>
</evidence>
<dbReference type="EMBL" id="VJZN01000014">
    <property type="protein sequence ID" value="TRX05864.1"/>
    <property type="molecule type" value="Genomic_DNA"/>
</dbReference>
<name>A0A553BDC4_9FLAO</name>
<dbReference type="AlphaFoldDB" id="A0A553BDC4"/>
<dbReference type="Proteomes" id="UP000318528">
    <property type="component" value="Unassembled WGS sequence"/>
</dbReference>
<comment type="caution">
    <text evidence="4">The sequence shown here is derived from an EMBL/GenBank/DDBJ whole genome shotgun (WGS) entry which is preliminary data.</text>
</comment>
<keyword evidence="5" id="KW-1185">Reference proteome</keyword>
<feature type="coiled-coil region" evidence="1">
    <location>
        <begin position="153"/>
        <end position="180"/>
    </location>
</feature>
<dbReference type="Proteomes" id="UP000318669">
    <property type="component" value="Unassembled WGS sequence"/>
</dbReference>
<dbReference type="RefSeq" id="WP_143387462.1">
    <property type="nucleotide sequence ID" value="NZ_VJZL01000035.1"/>
</dbReference>
<feature type="compositionally biased region" description="Polar residues" evidence="2">
    <location>
        <begin position="252"/>
        <end position="270"/>
    </location>
</feature>
<evidence type="ECO:0000313" key="6">
    <source>
        <dbReference type="Proteomes" id="UP000318669"/>
    </source>
</evidence>
<organism evidence="4 6">
    <name type="scientific">Flavobacterium gawalongense</name>
    <dbReference type="NCBI Taxonomy" id="2594432"/>
    <lineage>
        <taxon>Bacteria</taxon>
        <taxon>Pseudomonadati</taxon>
        <taxon>Bacteroidota</taxon>
        <taxon>Flavobacteriia</taxon>
        <taxon>Flavobacteriales</taxon>
        <taxon>Flavobacteriaceae</taxon>
        <taxon>Flavobacterium</taxon>
    </lineage>
</organism>
<accession>A0A553BDC4</accession>
<gene>
    <name evidence="4" type="ORF">FNW11_14755</name>
    <name evidence="3" type="ORF">FNW12_09595</name>
</gene>